<sequence length="114" mass="11538">MKPALLVGLGGVAGALARHLLGERVETGTRDTLAVNVLGSFLLGALVAVPVGDDLLLLVGTGFCGAFTTFSTFAYETVRLAESGRARRAVLNATVNLLGALVAVWMGALAAGAL</sequence>
<dbReference type="HAMAP" id="MF_00454">
    <property type="entry name" value="FluC"/>
    <property type="match status" value="1"/>
</dbReference>
<dbReference type="OrthoDB" id="304656at2157"/>
<comment type="catalytic activity">
    <reaction evidence="7">
        <text>fluoride(in) = fluoride(out)</text>
        <dbReference type="Rhea" id="RHEA:76159"/>
        <dbReference type="ChEBI" id="CHEBI:17051"/>
    </reaction>
    <physiologicalReaction direction="left-to-right" evidence="7">
        <dbReference type="Rhea" id="RHEA:76160"/>
    </physiologicalReaction>
</comment>
<dbReference type="AlphaFoldDB" id="A0A554MXB2"/>
<keyword evidence="8" id="KW-0479">Metal-binding</keyword>
<evidence type="ECO:0000313" key="10">
    <source>
        <dbReference type="Proteomes" id="UP000319894"/>
    </source>
</evidence>
<dbReference type="PANTHER" id="PTHR28259">
    <property type="entry name" value="FLUORIDE EXPORT PROTEIN 1-RELATED"/>
    <property type="match status" value="1"/>
</dbReference>
<keyword evidence="10" id="KW-1185">Reference proteome</keyword>
<evidence type="ECO:0000256" key="7">
    <source>
        <dbReference type="ARBA" id="ARBA00035585"/>
    </source>
</evidence>
<feature type="binding site" evidence="8">
    <location>
        <position position="68"/>
    </location>
    <ligand>
        <name>Na(+)</name>
        <dbReference type="ChEBI" id="CHEBI:29101"/>
        <note>structural</note>
    </ligand>
</feature>
<feature type="transmembrane region" description="Helical" evidence="8">
    <location>
        <begin position="95"/>
        <end position="113"/>
    </location>
</feature>
<accession>A0A554MXB2</accession>
<evidence type="ECO:0000256" key="2">
    <source>
        <dbReference type="ARBA" id="ARBA00022475"/>
    </source>
</evidence>
<evidence type="ECO:0000256" key="3">
    <source>
        <dbReference type="ARBA" id="ARBA00022692"/>
    </source>
</evidence>
<comment type="subcellular location">
    <subcellularLocation>
        <location evidence="1 8">Cell membrane</location>
        <topology evidence="1 8">Multi-pass membrane protein</topology>
    </subcellularLocation>
</comment>
<keyword evidence="4 8" id="KW-1133">Transmembrane helix</keyword>
<evidence type="ECO:0000256" key="4">
    <source>
        <dbReference type="ARBA" id="ARBA00022989"/>
    </source>
</evidence>
<dbReference type="Pfam" id="PF02537">
    <property type="entry name" value="CRCB"/>
    <property type="match status" value="1"/>
</dbReference>
<keyword evidence="2 8" id="KW-1003">Cell membrane</keyword>
<dbReference type="NCBIfam" id="TIGR00494">
    <property type="entry name" value="crcB"/>
    <property type="match status" value="1"/>
</dbReference>
<keyword evidence="8" id="KW-0813">Transport</keyword>
<keyword evidence="8" id="KW-0406">Ion transport</keyword>
<organism evidence="9 10">
    <name type="scientific">Haloglomus irregulare</name>
    <dbReference type="NCBI Taxonomy" id="2234134"/>
    <lineage>
        <taxon>Archaea</taxon>
        <taxon>Methanobacteriati</taxon>
        <taxon>Methanobacteriota</taxon>
        <taxon>Stenosarchaea group</taxon>
        <taxon>Halobacteria</taxon>
        <taxon>Halobacteriales</taxon>
        <taxon>Natronomonadaceae</taxon>
        <taxon>Haloglomus</taxon>
    </lineage>
</organism>
<name>A0A554MXB2_9EURY</name>
<evidence type="ECO:0000313" key="9">
    <source>
        <dbReference type="EMBL" id="TSD09767.1"/>
    </source>
</evidence>
<comment type="activity regulation">
    <text evidence="8">Na(+) is not transported, but it plays an essential structural role and its presence is essential for fluoride channel function.</text>
</comment>
<keyword evidence="8" id="KW-0407">Ion channel</keyword>
<dbReference type="RefSeq" id="WP_144262772.1">
    <property type="nucleotide sequence ID" value="NZ_QMDX01000010.1"/>
</dbReference>
<dbReference type="GO" id="GO:0062054">
    <property type="term" value="F:fluoride channel activity"/>
    <property type="evidence" value="ECO:0007669"/>
    <property type="project" value="UniProtKB-UniRule"/>
</dbReference>
<feature type="transmembrane region" description="Helical" evidence="8">
    <location>
        <begin position="33"/>
        <end position="49"/>
    </location>
</feature>
<dbReference type="FunCoup" id="A0A554MXB2">
    <property type="interactions" value="1"/>
</dbReference>
<keyword evidence="8" id="KW-0915">Sodium</keyword>
<reference evidence="9 10" key="1">
    <citation type="submission" date="2018-06" db="EMBL/GenBank/DDBJ databases">
        <title>Natronomonas sp. F16-60 a new haloarchaeon isolated from a solar saltern of Isla Cristina, Huelva, Spain.</title>
        <authorList>
            <person name="Duran-Viseras A."/>
            <person name="Sanchez-Porro C."/>
            <person name="Ventosa A."/>
        </authorList>
    </citation>
    <scope>NUCLEOTIDE SEQUENCE [LARGE SCALE GENOMIC DNA]</scope>
    <source>
        <strain evidence="9 10">F16-60</strain>
    </source>
</reference>
<dbReference type="InterPro" id="IPR003691">
    <property type="entry name" value="FluC"/>
</dbReference>
<evidence type="ECO:0000256" key="5">
    <source>
        <dbReference type="ARBA" id="ARBA00023136"/>
    </source>
</evidence>
<dbReference type="Proteomes" id="UP000319894">
    <property type="component" value="Unassembled WGS sequence"/>
</dbReference>
<dbReference type="EMBL" id="QMDX01000010">
    <property type="protein sequence ID" value="TSD09767.1"/>
    <property type="molecule type" value="Genomic_DNA"/>
</dbReference>
<dbReference type="GO" id="GO:0005886">
    <property type="term" value="C:plasma membrane"/>
    <property type="evidence" value="ECO:0007669"/>
    <property type="project" value="UniProtKB-SubCell"/>
</dbReference>
<feature type="binding site" evidence="8">
    <location>
        <position position="65"/>
    </location>
    <ligand>
        <name>Na(+)</name>
        <dbReference type="ChEBI" id="CHEBI:29101"/>
        <note>structural</note>
    </ligand>
</feature>
<evidence type="ECO:0000256" key="6">
    <source>
        <dbReference type="ARBA" id="ARBA00035120"/>
    </source>
</evidence>
<keyword evidence="3 8" id="KW-0812">Transmembrane</keyword>
<keyword evidence="5 8" id="KW-0472">Membrane</keyword>
<evidence type="ECO:0000256" key="1">
    <source>
        <dbReference type="ARBA" id="ARBA00004651"/>
    </source>
</evidence>
<comment type="similarity">
    <text evidence="6 8">Belongs to the fluoride channel Fluc/FEX (TC 1.A.43) family.</text>
</comment>
<dbReference type="GO" id="GO:0140114">
    <property type="term" value="P:cellular detoxification of fluoride"/>
    <property type="evidence" value="ECO:0007669"/>
    <property type="project" value="UniProtKB-UniRule"/>
</dbReference>
<comment type="caution">
    <text evidence="9">The sequence shown here is derived from an EMBL/GenBank/DDBJ whole genome shotgun (WGS) entry which is preliminary data.</text>
</comment>
<proteinExistence type="inferred from homology"/>
<dbReference type="InParanoid" id="A0A554MXB2"/>
<comment type="function">
    <text evidence="8">Fluoride-specific ion channel. Important for reducing fluoride concentration in the cell, thus reducing its toxicity.</text>
</comment>
<dbReference type="GO" id="GO:0046872">
    <property type="term" value="F:metal ion binding"/>
    <property type="evidence" value="ECO:0007669"/>
    <property type="project" value="UniProtKB-KW"/>
</dbReference>
<gene>
    <name evidence="8 9" type="primary">crcB</name>
    <name evidence="8" type="synonym">fluC</name>
    <name evidence="9" type="ORF">DP107_13980</name>
</gene>
<evidence type="ECO:0000256" key="8">
    <source>
        <dbReference type="HAMAP-Rule" id="MF_00454"/>
    </source>
</evidence>
<dbReference type="PANTHER" id="PTHR28259:SF1">
    <property type="entry name" value="FLUORIDE EXPORT PROTEIN 1-RELATED"/>
    <property type="match status" value="1"/>
</dbReference>
<feature type="transmembrane region" description="Helical" evidence="8">
    <location>
        <begin position="56"/>
        <end position="75"/>
    </location>
</feature>
<protein>
    <recommendedName>
        <fullName evidence="8">Fluoride-specific ion channel FluC</fullName>
    </recommendedName>
</protein>